<keyword evidence="1" id="KW-0812">Transmembrane</keyword>
<dbReference type="RefSeq" id="WP_065852454.1">
    <property type="nucleotide sequence ID" value="NZ_LYPC01000014.1"/>
</dbReference>
<feature type="transmembrane region" description="Helical" evidence="1">
    <location>
        <begin position="6"/>
        <end position="25"/>
    </location>
</feature>
<dbReference type="AlphaFoldDB" id="A0A1C1A4R2"/>
<evidence type="ECO:0000313" key="2">
    <source>
        <dbReference type="EMBL" id="OCT15544.1"/>
    </source>
</evidence>
<protein>
    <submittedName>
        <fullName evidence="2">Uncharacterized protein</fullName>
    </submittedName>
</protein>
<dbReference type="EMBL" id="LYPC01000014">
    <property type="protein sequence ID" value="OCT15544.1"/>
    <property type="molecule type" value="Genomic_DNA"/>
</dbReference>
<keyword evidence="1" id="KW-0472">Membrane</keyword>
<gene>
    <name evidence="2" type="ORF">A8709_15830</name>
</gene>
<dbReference type="Proteomes" id="UP000093309">
    <property type="component" value="Unassembled WGS sequence"/>
</dbReference>
<keyword evidence="3" id="KW-1185">Reference proteome</keyword>
<proteinExistence type="predicted"/>
<dbReference type="OrthoDB" id="2624201at2"/>
<evidence type="ECO:0000313" key="3">
    <source>
        <dbReference type="Proteomes" id="UP000093309"/>
    </source>
</evidence>
<organism evidence="2 3">
    <name type="scientific">Paenibacillus pectinilyticus</name>
    <dbReference type="NCBI Taxonomy" id="512399"/>
    <lineage>
        <taxon>Bacteria</taxon>
        <taxon>Bacillati</taxon>
        <taxon>Bacillota</taxon>
        <taxon>Bacilli</taxon>
        <taxon>Bacillales</taxon>
        <taxon>Paenibacillaceae</taxon>
        <taxon>Paenibacillus</taxon>
    </lineage>
</organism>
<reference evidence="3" key="1">
    <citation type="submission" date="2016-05" db="EMBL/GenBank/DDBJ databases">
        <title>Paenibacillus oryzae. sp. nov., isolated from the rice root.</title>
        <authorList>
            <person name="Zhang J."/>
            <person name="Zhang X."/>
        </authorList>
    </citation>
    <scope>NUCLEOTIDE SEQUENCE [LARGE SCALE GENOMIC DNA]</scope>
    <source>
        <strain evidence="3">KCTC13222</strain>
    </source>
</reference>
<accession>A0A1C1A4R2</accession>
<name>A0A1C1A4R2_9BACL</name>
<evidence type="ECO:0000256" key="1">
    <source>
        <dbReference type="SAM" id="Phobius"/>
    </source>
</evidence>
<sequence>MHNLQICGLGFIVISIMYYLLIDVFEKSKRLRLSTVPENEVTIEPYLPPRIQMPESVYPMYIDCSTTFNQRILPPPSNTNVFTPASI</sequence>
<keyword evidence="1" id="KW-1133">Transmembrane helix</keyword>
<comment type="caution">
    <text evidence="2">The sequence shown here is derived from an EMBL/GenBank/DDBJ whole genome shotgun (WGS) entry which is preliminary data.</text>
</comment>
<dbReference type="STRING" id="512399.A8709_15830"/>